<reference evidence="5 6" key="1">
    <citation type="submission" date="2021-12" db="EMBL/GenBank/DDBJ databases">
        <title>Discovery of the Pendulisporaceae a myxobacterial family with distinct sporulation behavior and unique specialized metabolism.</title>
        <authorList>
            <person name="Garcia R."/>
            <person name="Popoff A."/>
            <person name="Bader C.D."/>
            <person name="Loehr J."/>
            <person name="Walesch S."/>
            <person name="Walt C."/>
            <person name="Boldt J."/>
            <person name="Bunk B."/>
            <person name="Haeckl F.J.F.P.J."/>
            <person name="Gunesch A.P."/>
            <person name="Birkelbach J."/>
            <person name="Nuebel U."/>
            <person name="Pietschmann T."/>
            <person name="Bach T."/>
            <person name="Mueller R."/>
        </authorList>
    </citation>
    <scope>NUCLEOTIDE SEQUENCE [LARGE SCALE GENOMIC DNA]</scope>
    <source>
        <strain evidence="5 6">MSr12523</strain>
    </source>
</reference>
<feature type="signal peptide" evidence="3">
    <location>
        <begin position="1"/>
        <end position="18"/>
    </location>
</feature>
<dbReference type="InterPro" id="IPR011048">
    <property type="entry name" value="Haem_d1_sf"/>
</dbReference>
<feature type="compositionally biased region" description="Polar residues" evidence="2">
    <location>
        <begin position="33"/>
        <end position="45"/>
    </location>
</feature>
<dbReference type="EMBL" id="CP089982">
    <property type="protein sequence ID" value="WXA94970.1"/>
    <property type="molecule type" value="Genomic_DNA"/>
</dbReference>
<evidence type="ECO:0000259" key="4">
    <source>
        <dbReference type="Pfam" id="PF21783"/>
    </source>
</evidence>
<dbReference type="PROSITE" id="PS51257">
    <property type="entry name" value="PROKAR_LIPOPROTEIN"/>
    <property type="match status" value="1"/>
</dbReference>
<dbReference type="PANTHER" id="PTHR47197">
    <property type="entry name" value="PROTEIN NIRF"/>
    <property type="match status" value="1"/>
</dbReference>
<dbReference type="InterPro" id="IPR048433">
    <property type="entry name" value="YNCE-like_beta-prop"/>
</dbReference>
<dbReference type="SUPFAM" id="SSF51004">
    <property type="entry name" value="C-terminal (heme d1) domain of cytochrome cd1-nitrite reductase"/>
    <property type="match status" value="1"/>
</dbReference>
<evidence type="ECO:0000256" key="2">
    <source>
        <dbReference type="SAM" id="MobiDB-lite"/>
    </source>
</evidence>
<dbReference type="Pfam" id="PF21783">
    <property type="entry name" value="YNCE"/>
    <property type="match status" value="1"/>
</dbReference>
<accession>A0ABZ2KD12</accession>
<gene>
    <name evidence="5" type="ORF">LZC95_52180</name>
</gene>
<feature type="chain" id="PRO_5046095920" description="YNCE-like beta-propeller domain-containing protein" evidence="3">
    <location>
        <begin position="19"/>
        <end position="407"/>
    </location>
</feature>
<feature type="domain" description="YNCE-like beta-propeller" evidence="4">
    <location>
        <begin position="96"/>
        <end position="187"/>
    </location>
</feature>
<dbReference type="RefSeq" id="WP_394845578.1">
    <property type="nucleotide sequence ID" value="NZ_CP089982.1"/>
</dbReference>
<sequence length="407" mass="43664">MMKTILGVVTAAILSTLAAGCSSSSDPGPGCQESYTVTSQGSSGNLKNRAYVASRDSGNITVIDLDTLEIVGSANTCSRGYHMAELSADFTKIYASSTDNGKIDVLNARSLNVTKRVSVGADPSHLSLSRDGSLIAVVDEKDNAVSFIDPKTDVEVKRLPGFYTPHFVRFSADNRHAYVANMGAYHITRVDLQSLAIDAEIALEGHAGPPVAAAGTEEFGFADAQIDENGVLWAAHSGTGQVLLYDTKTLTKLPEIRAGVNPWIVYAEHPFKGIEARIVPNHRDRSVSLLHQLQTVSADTIVTEEPESYGVNYTPLDPEKAFVMNRMREEIAVIDTRTKKRTATIPVGGNTETASTTADGKYVIAAVSSANRVVVIDAVTNAVVKTFDNVGNYPWTVTIPQGQNYCH</sequence>
<evidence type="ECO:0000313" key="5">
    <source>
        <dbReference type="EMBL" id="WXA94970.1"/>
    </source>
</evidence>
<dbReference type="Gene3D" id="2.130.10.10">
    <property type="entry name" value="YVTN repeat-like/Quinoprotein amine dehydrogenase"/>
    <property type="match status" value="2"/>
</dbReference>
<protein>
    <recommendedName>
        <fullName evidence="4">YNCE-like beta-propeller domain-containing protein</fullName>
    </recommendedName>
</protein>
<dbReference type="PANTHER" id="PTHR47197:SF3">
    <property type="entry name" value="DIHYDRO-HEME D1 DEHYDROGENASE"/>
    <property type="match status" value="1"/>
</dbReference>
<proteinExistence type="predicted"/>
<organism evidence="5 6">
    <name type="scientific">Pendulispora brunnea</name>
    <dbReference type="NCBI Taxonomy" id="2905690"/>
    <lineage>
        <taxon>Bacteria</taxon>
        <taxon>Pseudomonadati</taxon>
        <taxon>Myxococcota</taxon>
        <taxon>Myxococcia</taxon>
        <taxon>Myxococcales</taxon>
        <taxon>Sorangiineae</taxon>
        <taxon>Pendulisporaceae</taxon>
        <taxon>Pendulispora</taxon>
    </lineage>
</organism>
<evidence type="ECO:0000313" key="6">
    <source>
        <dbReference type="Proteomes" id="UP001379533"/>
    </source>
</evidence>
<dbReference type="InterPro" id="IPR015943">
    <property type="entry name" value="WD40/YVTN_repeat-like_dom_sf"/>
</dbReference>
<dbReference type="Proteomes" id="UP001379533">
    <property type="component" value="Chromosome"/>
</dbReference>
<keyword evidence="1 3" id="KW-0732">Signal</keyword>
<evidence type="ECO:0000256" key="3">
    <source>
        <dbReference type="SAM" id="SignalP"/>
    </source>
</evidence>
<dbReference type="InterPro" id="IPR051200">
    <property type="entry name" value="Host-pathogen_enzymatic-act"/>
</dbReference>
<name>A0ABZ2KD12_9BACT</name>
<feature type="region of interest" description="Disordered" evidence="2">
    <location>
        <begin position="22"/>
        <end position="45"/>
    </location>
</feature>
<evidence type="ECO:0000256" key="1">
    <source>
        <dbReference type="ARBA" id="ARBA00022729"/>
    </source>
</evidence>
<keyword evidence="6" id="KW-1185">Reference proteome</keyword>